<name>A0ABQ4WLM7_9ASTR</name>
<proteinExistence type="predicted"/>
<accession>A0ABQ4WLM7</accession>
<dbReference type="Proteomes" id="UP001151760">
    <property type="component" value="Unassembled WGS sequence"/>
</dbReference>
<organism evidence="1 2">
    <name type="scientific">Tanacetum coccineum</name>
    <dbReference type="NCBI Taxonomy" id="301880"/>
    <lineage>
        <taxon>Eukaryota</taxon>
        <taxon>Viridiplantae</taxon>
        <taxon>Streptophyta</taxon>
        <taxon>Embryophyta</taxon>
        <taxon>Tracheophyta</taxon>
        <taxon>Spermatophyta</taxon>
        <taxon>Magnoliopsida</taxon>
        <taxon>eudicotyledons</taxon>
        <taxon>Gunneridae</taxon>
        <taxon>Pentapetalae</taxon>
        <taxon>asterids</taxon>
        <taxon>campanulids</taxon>
        <taxon>Asterales</taxon>
        <taxon>Asteraceae</taxon>
        <taxon>Asteroideae</taxon>
        <taxon>Anthemideae</taxon>
        <taxon>Anthemidinae</taxon>
        <taxon>Tanacetum</taxon>
    </lineage>
</organism>
<evidence type="ECO:0000313" key="1">
    <source>
        <dbReference type="EMBL" id="GJS53807.1"/>
    </source>
</evidence>
<comment type="caution">
    <text evidence="1">The sequence shown here is derived from an EMBL/GenBank/DDBJ whole genome shotgun (WGS) entry which is preliminary data.</text>
</comment>
<evidence type="ECO:0000313" key="2">
    <source>
        <dbReference type="Proteomes" id="UP001151760"/>
    </source>
</evidence>
<protein>
    <submittedName>
        <fullName evidence="1">Uncharacterized protein</fullName>
    </submittedName>
</protein>
<dbReference type="EMBL" id="BQNB010008751">
    <property type="protein sequence ID" value="GJS53807.1"/>
    <property type="molecule type" value="Genomic_DNA"/>
</dbReference>
<sequence>MGELQNHDRVYTITHVILEEHHRQTSFKSLNVLVRSMLMDGQAEDIQAISDSGILKLSKNTEKKEKNLYSTLGVGVCCSGSVTNSSASGTHFLHKWENSKTMIQFTPSHT</sequence>
<reference evidence="1" key="2">
    <citation type="submission" date="2022-01" db="EMBL/GenBank/DDBJ databases">
        <authorList>
            <person name="Yamashiro T."/>
            <person name="Shiraishi A."/>
            <person name="Satake H."/>
            <person name="Nakayama K."/>
        </authorList>
    </citation>
    <scope>NUCLEOTIDE SEQUENCE</scope>
</reference>
<gene>
    <name evidence="1" type="ORF">Tco_0627169</name>
</gene>
<reference evidence="1" key="1">
    <citation type="journal article" date="2022" name="Int. J. Mol. Sci.">
        <title>Draft Genome of Tanacetum Coccineum: Genomic Comparison of Closely Related Tanacetum-Family Plants.</title>
        <authorList>
            <person name="Yamashiro T."/>
            <person name="Shiraishi A."/>
            <person name="Nakayama K."/>
            <person name="Satake H."/>
        </authorList>
    </citation>
    <scope>NUCLEOTIDE SEQUENCE</scope>
</reference>
<keyword evidence="2" id="KW-1185">Reference proteome</keyword>